<comment type="caution">
    <text evidence="2">The sequence shown here is derived from an EMBL/GenBank/DDBJ whole genome shotgun (WGS) entry which is preliminary data.</text>
</comment>
<keyword evidence="3" id="KW-1185">Reference proteome</keyword>
<dbReference type="EMBL" id="JAUUTY010000004">
    <property type="protein sequence ID" value="KAK1653820.1"/>
    <property type="molecule type" value="Genomic_DNA"/>
</dbReference>
<dbReference type="AlphaFoldDB" id="A0AAD8SML6"/>
<evidence type="ECO:0000256" key="1">
    <source>
        <dbReference type="SAM" id="SignalP"/>
    </source>
</evidence>
<reference evidence="2" key="1">
    <citation type="submission" date="2023-07" db="EMBL/GenBank/DDBJ databases">
        <title>A chromosome-level genome assembly of Lolium multiflorum.</title>
        <authorList>
            <person name="Chen Y."/>
            <person name="Copetti D."/>
            <person name="Kolliker R."/>
            <person name="Studer B."/>
        </authorList>
    </citation>
    <scope>NUCLEOTIDE SEQUENCE</scope>
    <source>
        <strain evidence="2">02402/16</strain>
        <tissue evidence="2">Leaf</tissue>
    </source>
</reference>
<name>A0AAD8SML6_LOLMU</name>
<feature type="chain" id="PRO_5042141709" evidence="1">
    <location>
        <begin position="23"/>
        <end position="318"/>
    </location>
</feature>
<gene>
    <name evidence="2" type="ORF">QYE76_071625</name>
</gene>
<sequence length="318" mass="35879">MIAPINGTVLVLLDWGFPSSRGVVVAPPPPPEWAAQPPPSAWVAPPPPPEWAVQPPPPAWVAPPPPPEWAVQPPPPSAAPAYVPPLANWPLPVPELVVIDSDDDDNVEAGAWGNAFRALLQDTYGHLRDKVQLRIWCRPGGIIDHATIEHHFNVIKSREDTQSRFLMIPETLLHPDYTGYDDCDMRCKHDMPMYKYVCFEGANTGRRFLGCGMKDERDTRIHGNVDYATKNYELVLQKRELEKKNLELHKQLGNTLEHVAELTTHDQELEKAQRVKAEQEVATLKEDKRKLEYCVSDLFNAGHVMKEKLKKIAEIVKE</sequence>
<accession>A0AAD8SML6</accession>
<organism evidence="2 3">
    <name type="scientific">Lolium multiflorum</name>
    <name type="common">Italian ryegrass</name>
    <name type="synonym">Lolium perenne subsp. multiflorum</name>
    <dbReference type="NCBI Taxonomy" id="4521"/>
    <lineage>
        <taxon>Eukaryota</taxon>
        <taxon>Viridiplantae</taxon>
        <taxon>Streptophyta</taxon>
        <taxon>Embryophyta</taxon>
        <taxon>Tracheophyta</taxon>
        <taxon>Spermatophyta</taxon>
        <taxon>Magnoliopsida</taxon>
        <taxon>Liliopsida</taxon>
        <taxon>Poales</taxon>
        <taxon>Poaceae</taxon>
        <taxon>BOP clade</taxon>
        <taxon>Pooideae</taxon>
        <taxon>Poodae</taxon>
        <taxon>Poeae</taxon>
        <taxon>Poeae Chloroplast Group 2 (Poeae type)</taxon>
        <taxon>Loliodinae</taxon>
        <taxon>Loliinae</taxon>
        <taxon>Lolium</taxon>
    </lineage>
</organism>
<proteinExistence type="predicted"/>
<keyword evidence="1" id="KW-0732">Signal</keyword>
<feature type="signal peptide" evidence="1">
    <location>
        <begin position="1"/>
        <end position="22"/>
    </location>
</feature>
<dbReference type="PANTHER" id="PTHR35163">
    <property type="entry name" value="OS02G0467300 PROTEIN"/>
    <property type="match status" value="1"/>
</dbReference>
<dbReference type="PANTHER" id="PTHR35163:SF12">
    <property type="entry name" value="OS05G0134500 PROTEIN"/>
    <property type="match status" value="1"/>
</dbReference>
<dbReference type="Proteomes" id="UP001231189">
    <property type="component" value="Unassembled WGS sequence"/>
</dbReference>
<evidence type="ECO:0000313" key="3">
    <source>
        <dbReference type="Proteomes" id="UP001231189"/>
    </source>
</evidence>
<protein>
    <submittedName>
        <fullName evidence="2">Uncharacterized protein</fullName>
    </submittedName>
</protein>
<evidence type="ECO:0000313" key="2">
    <source>
        <dbReference type="EMBL" id="KAK1653820.1"/>
    </source>
</evidence>